<dbReference type="Proteomes" id="UP000007148">
    <property type="component" value="Unassembled WGS sequence"/>
</dbReference>
<comment type="cofactor">
    <cofactor evidence="1">
        <name>FAD</name>
        <dbReference type="ChEBI" id="CHEBI:57692"/>
    </cofactor>
</comment>
<keyword evidence="3" id="KW-0285">Flavoprotein</keyword>
<evidence type="ECO:0000256" key="3">
    <source>
        <dbReference type="ARBA" id="ARBA00022630"/>
    </source>
</evidence>
<dbReference type="InterPro" id="IPR006094">
    <property type="entry name" value="Oxid_FAD_bind_N"/>
</dbReference>
<reference evidence="8 9" key="1">
    <citation type="journal article" date="2011" name="PLoS Pathog.">
        <title>Endophytic Life Strategies Decoded by Genome and Transcriptome Analyses of the Mutualistic Root Symbiont Piriformospora indica.</title>
        <authorList>
            <person name="Zuccaro A."/>
            <person name="Lahrmann U."/>
            <person name="Guldener U."/>
            <person name="Langen G."/>
            <person name="Pfiffi S."/>
            <person name="Biedenkopf D."/>
            <person name="Wong P."/>
            <person name="Samans B."/>
            <person name="Grimm C."/>
            <person name="Basiewicz M."/>
            <person name="Murat C."/>
            <person name="Martin F."/>
            <person name="Kogel K.H."/>
        </authorList>
    </citation>
    <scope>NUCLEOTIDE SEQUENCE [LARGE SCALE GENOMIC DNA]</scope>
    <source>
        <strain evidence="8 9">DSM 11827</strain>
    </source>
</reference>
<dbReference type="Gene3D" id="3.30.465.10">
    <property type="match status" value="2"/>
</dbReference>
<sequence length="555" mass="60673">MTIVLWILVLAVLGIVDPRDVACTYPSSCWPSEATWESLNSTLNGALVRAFPVASPCHAPVNQDACDIAKENWTNEFWRAQQPGGYFDLNWENGDNLCDINGNASLPCTQGLVPYYVAQVNNVDDVQKAVKFAHDHNISTRVKGASHDFLGRSSGNGTFGISTIKLKGIDFVNRFTLAGAPQEASPESVVHIAAGEHWIHVNRAADSHGVIVVGGRYQLLCGCCWWMVLGGGHSSLSPQYGLGVDNVLQFEIVTPDGQLRIVNQYQEKDLFWALRGGGTGFGVVTKVTYKTHPPITAITTMLFNATYTNASFTSFLREYLALQPTLSTHNISGYSTPTANGIFAQLLIHNFANITALNSTLKPMFDLAQSETSNGRPAKIITGFGVIPSYLSLFDDPTTFDQGAGSYTIFGSRLAPASAFQGDKVQKLADFMVKSPFIVIMHLVAGNKVSQVAGDATAIHPSWRKAIHHIILAGGWDNSQPIPTRNLIRSALTSATQEFAKFFPGFGSYVNEGDINEPKWQETFWGSNYPRLNSIKNRYDPQGIFTCFHCVGYED</sequence>
<organism evidence="8 9">
    <name type="scientific">Serendipita indica (strain DSM 11827)</name>
    <name type="common">Root endophyte fungus</name>
    <name type="synonym">Piriformospora indica</name>
    <dbReference type="NCBI Taxonomy" id="1109443"/>
    <lineage>
        <taxon>Eukaryota</taxon>
        <taxon>Fungi</taxon>
        <taxon>Dikarya</taxon>
        <taxon>Basidiomycota</taxon>
        <taxon>Agaricomycotina</taxon>
        <taxon>Agaricomycetes</taxon>
        <taxon>Sebacinales</taxon>
        <taxon>Serendipitaceae</taxon>
        <taxon>Serendipita</taxon>
    </lineage>
</organism>
<feature type="signal peptide" evidence="6">
    <location>
        <begin position="1"/>
        <end position="18"/>
    </location>
</feature>
<dbReference type="HOGENOM" id="CLU_018354_4_4_1"/>
<dbReference type="AlphaFoldDB" id="G4TQL5"/>
<dbReference type="InterPro" id="IPR016166">
    <property type="entry name" value="FAD-bd_PCMH"/>
</dbReference>
<dbReference type="GO" id="GO:0016491">
    <property type="term" value="F:oxidoreductase activity"/>
    <property type="evidence" value="ECO:0007669"/>
    <property type="project" value="UniProtKB-KW"/>
</dbReference>
<comment type="similarity">
    <text evidence="2">Belongs to the oxygen-dependent FAD-linked oxidoreductase family.</text>
</comment>
<name>G4TQL5_SERID</name>
<dbReference type="eggNOG" id="ENOG502QQWK">
    <property type="taxonomic scope" value="Eukaryota"/>
</dbReference>
<dbReference type="STRING" id="1109443.G4TQL5"/>
<evidence type="ECO:0000256" key="1">
    <source>
        <dbReference type="ARBA" id="ARBA00001974"/>
    </source>
</evidence>
<gene>
    <name evidence="8" type="ORF">PIIN_07561</name>
</gene>
<dbReference type="EMBL" id="CAFZ01000238">
    <property type="protein sequence ID" value="CCA73608.1"/>
    <property type="molecule type" value="Genomic_DNA"/>
</dbReference>
<dbReference type="InterPro" id="IPR036318">
    <property type="entry name" value="FAD-bd_PCMH-like_sf"/>
</dbReference>
<keyword evidence="4" id="KW-0274">FAD</keyword>
<dbReference type="PANTHER" id="PTHR42973:SF39">
    <property type="entry name" value="FAD-BINDING PCMH-TYPE DOMAIN-CONTAINING PROTEIN"/>
    <property type="match status" value="1"/>
</dbReference>
<dbReference type="PANTHER" id="PTHR42973">
    <property type="entry name" value="BINDING OXIDOREDUCTASE, PUTATIVE (AFU_ORTHOLOGUE AFUA_1G17690)-RELATED"/>
    <property type="match status" value="1"/>
</dbReference>
<feature type="chain" id="PRO_5003468795" description="FAD-binding PCMH-type domain-containing protein" evidence="6">
    <location>
        <begin position="19"/>
        <end position="555"/>
    </location>
</feature>
<dbReference type="Pfam" id="PF08031">
    <property type="entry name" value="BBE"/>
    <property type="match status" value="1"/>
</dbReference>
<keyword evidence="5" id="KW-0560">Oxidoreductase</keyword>
<evidence type="ECO:0000259" key="7">
    <source>
        <dbReference type="PROSITE" id="PS51387"/>
    </source>
</evidence>
<protein>
    <recommendedName>
        <fullName evidence="7">FAD-binding PCMH-type domain-containing protein</fullName>
    </recommendedName>
</protein>
<evidence type="ECO:0000256" key="4">
    <source>
        <dbReference type="ARBA" id="ARBA00022827"/>
    </source>
</evidence>
<proteinExistence type="inferred from homology"/>
<keyword evidence="9" id="KW-1185">Reference proteome</keyword>
<dbReference type="GO" id="GO:0071949">
    <property type="term" value="F:FAD binding"/>
    <property type="evidence" value="ECO:0007669"/>
    <property type="project" value="InterPro"/>
</dbReference>
<dbReference type="InParanoid" id="G4TQL5"/>
<comment type="caution">
    <text evidence="8">The sequence shown here is derived from an EMBL/GenBank/DDBJ whole genome shotgun (WGS) entry which is preliminary data.</text>
</comment>
<dbReference type="SUPFAM" id="SSF56176">
    <property type="entry name" value="FAD-binding/transporter-associated domain-like"/>
    <property type="match status" value="1"/>
</dbReference>
<accession>G4TQL5</accession>
<dbReference type="InterPro" id="IPR050416">
    <property type="entry name" value="FAD-linked_Oxidoreductase"/>
</dbReference>
<evidence type="ECO:0000256" key="2">
    <source>
        <dbReference type="ARBA" id="ARBA00005466"/>
    </source>
</evidence>
<dbReference type="InterPro" id="IPR012951">
    <property type="entry name" value="BBE"/>
</dbReference>
<dbReference type="InterPro" id="IPR016169">
    <property type="entry name" value="FAD-bd_PCMH_sub2"/>
</dbReference>
<dbReference type="Pfam" id="PF01565">
    <property type="entry name" value="FAD_binding_4"/>
    <property type="match status" value="1"/>
</dbReference>
<evidence type="ECO:0000256" key="5">
    <source>
        <dbReference type="ARBA" id="ARBA00023002"/>
    </source>
</evidence>
<dbReference type="OrthoDB" id="9983560at2759"/>
<evidence type="ECO:0000313" key="8">
    <source>
        <dbReference type="EMBL" id="CCA73608.1"/>
    </source>
</evidence>
<evidence type="ECO:0000313" key="9">
    <source>
        <dbReference type="Proteomes" id="UP000007148"/>
    </source>
</evidence>
<dbReference type="PROSITE" id="PS51387">
    <property type="entry name" value="FAD_PCMH"/>
    <property type="match status" value="1"/>
</dbReference>
<feature type="domain" description="FAD-binding PCMH-type" evidence="7">
    <location>
        <begin position="110"/>
        <end position="294"/>
    </location>
</feature>
<evidence type="ECO:0000256" key="6">
    <source>
        <dbReference type="SAM" id="SignalP"/>
    </source>
</evidence>
<keyword evidence="6" id="KW-0732">Signal</keyword>